<keyword evidence="2" id="KW-1185">Reference proteome</keyword>
<proteinExistence type="predicted"/>
<sequence length="156" mass="17811">MNPYAEEILEKIEVNFERDNTIHVHKENREFAQTHVLAELEKDKTKLGPEILRQITIRQAIYCVSGAWREVKSVTIVKCFGKCGFTAEVLSSGLSQSIEVEVLESDTDDDDDCPLAVVKMARDLFDCEFRDLVDIDKAVHTCDNKMTNWEKDASEI</sequence>
<comment type="caution">
    <text evidence="1">The sequence shown here is derived from an EMBL/GenBank/DDBJ whole genome shotgun (WGS) entry which is preliminary data.</text>
</comment>
<dbReference type="AlphaFoldDB" id="A0A9D4HZ95"/>
<dbReference type="Proteomes" id="UP000828390">
    <property type="component" value="Unassembled WGS sequence"/>
</dbReference>
<evidence type="ECO:0000313" key="1">
    <source>
        <dbReference type="EMBL" id="KAH3736436.1"/>
    </source>
</evidence>
<accession>A0A9D4HZ95</accession>
<name>A0A9D4HZ95_DREPO</name>
<reference evidence="1" key="1">
    <citation type="journal article" date="2019" name="bioRxiv">
        <title>The Genome of the Zebra Mussel, Dreissena polymorpha: A Resource for Invasive Species Research.</title>
        <authorList>
            <person name="McCartney M.A."/>
            <person name="Auch B."/>
            <person name="Kono T."/>
            <person name="Mallez S."/>
            <person name="Zhang Y."/>
            <person name="Obille A."/>
            <person name="Becker A."/>
            <person name="Abrahante J.E."/>
            <person name="Garbe J."/>
            <person name="Badalamenti J.P."/>
            <person name="Herman A."/>
            <person name="Mangelson H."/>
            <person name="Liachko I."/>
            <person name="Sullivan S."/>
            <person name="Sone E.D."/>
            <person name="Koren S."/>
            <person name="Silverstein K.A.T."/>
            <person name="Beckman K.B."/>
            <person name="Gohl D.M."/>
        </authorList>
    </citation>
    <scope>NUCLEOTIDE SEQUENCE</scope>
    <source>
        <strain evidence="1">Duluth1</strain>
        <tissue evidence="1">Whole animal</tissue>
    </source>
</reference>
<evidence type="ECO:0000313" key="2">
    <source>
        <dbReference type="Proteomes" id="UP000828390"/>
    </source>
</evidence>
<reference evidence="1" key="2">
    <citation type="submission" date="2020-11" db="EMBL/GenBank/DDBJ databases">
        <authorList>
            <person name="McCartney M.A."/>
            <person name="Auch B."/>
            <person name="Kono T."/>
            <person name="Mallez S."/>
            <person name="Becker A."/>
            <person name="Gohl D.M."/>
            <person name="Silverstein K.A.T."/>
            <person name="Koren S."/>
            <person name="Bechman K.B."/>
            <person name="Herman A."/>
            <person name="Abrahante J.E."/>
            <person name="Garbe J."/>
        </authorList>
    </citation>
    <scope>NUCLEOTIDE SEQUENCE</scope>
    <source>
        <strain evidence="1">Duluth1</strain>
        <tissue evidence="1">Whole animal</tissue>
    </source>
</reference>
<gene>
    <name evidence="1" type="ORF">DPMN_042999</name>
</gene>
<dbReference type="EMBL" id="JAIWYP010000011">
    <property type="protein sequence ID" value="KAH3736436.1"/>
    <property type="molecule type" value="Genomic_DNA"/>
</dbReference>
<protein>
    <submittedName>
        <fullName evidence="1">Uncharacterized protein</fullName>
    </submittedName>
</protein>
<organism evidence="1 2">
    <name type="scientific">Dreissena polymorpha</name>
    <name type="common">Zebra mussel</name>
    <name type="synonym">Mytilus polymorpha</name>
    <dbReference type="NCBI Taxonomy" id="45954"/>
    <lineage>
        <taxon>Eukaryota</taxon>
        <taxon>Metazoa</taxon>
        <taxon>Spiralia</taxon>
        <taxon>Lophotrochozoa</taxon>
        <taxon>Mollusca</taxon>
        <taxon>Bivalvia</taxon>
        <taxon>Autobranchia</taxon>
        <taxon>Heteroconchia</taxon>
        <taxon>Euheterodonta</taxon>
        <taxon>Imparidentia</taxon>
        <taxon>Neoheterodontei</taxon>
        <taxon>Myida</taxon>
        <taxon>Dreissenoidea</taxon>
        <taxon>Dreissenidae</taxon>
        <taxon>Dreissena</taxon>
    </lineage>
</organism>